<dbReference type="InterPro" id="IPR001584">
    <property type="entry name" value="Integrase_cat-core"/>
</dbReference>
<dbReference type="InterPro" id="IPR012337">
    <property type="entry name" value="RNaseH-like_sf"/>
</dbReference>
<comment type="caution">
    <text evidence="4">The sequence shown here is derived from an EMBL/GenBank/DDBJ whole genome shotgun (WGS) entry which is preliminary data.</text>
</comment>
<sequence>MINFYHRFLPNIAATLSPLYGALKSSKPRQKLVWSQKMKQAFLNGKTALANAAMLVHPCTDCPLALTSDASDVAVGAVLEQFNKGHWQPLAFFSRQLRKAEIKYSAFDRELLGVYLAIRHFRFMLEGRNFTIYTDHKPLVHAMAKTTELWSARQQRHLSAISEFSTDIAHVSGKNNIVADCLSRSRTTNAVSLGIDYIAMVRAQAASIDVQAYKTVFTCLEITNTRLNEQGPELVCDVSTGRPRPIIPPDFRRTVFDVVHNLSHPGVKATVKMVSEKFVWHGMRKQVKAIPLRGITTPECVHALITGWIARFGVPGDISSDRGSQFTSSLWTEIAARLGVKLHHTSAYHPQANGMIERFHRTLKTALKARLIGPNWVEELPWVLLGLRTTPKEDLGYSSAELVYGEPLTIPGELVPPKSAKSMDDLLLNFRLNIPLYAPLAASHHTSARTYLSPSLLAAKHVYVRRDGTKGPLQRPYSGPYAVLTPGDKTFLIDIGGRAERISVDRIKPAFFDPFQPVILAKPPPRGRPPAKQSHPSRSHPSDSSTASKHQQAMSRPAVQTSSRTGRTIRPPMRYQ</sequence>
<dbReference type="CDD" id="cd09274">
    <property type="entry name" value="RNase_HI_RT_Ty3"/>
    <property type="match status" value="1"/>
</dbReference>
<proteinExistence type="predicted"/>
<dbReference type="FunFam" id="3.10.20.370:FF:000001">
    <property type="entry name" value="Retrovirus-related Pol polyprotein from transposon 17.6-like protein"/>
    <property type="match status" value="1"/>
</dbReference>
<organism evidence="4 5">
    <name type="scientific">Elysia crispata</name>
    <name type="common">lettuce slug</name>
    <dbReference type="NCBI Taxonomy" id="231223"/>
    <lineage>
        <taxon>Eukaryota</taxon>
        <taxon>Metazoa</taxon>
        <taxon>Spiralia</taxon>
        <taxon>Lophotrochozoa</taxon>
        <taxon>Mollusca</taxon>
        <taxon>Gastropoda</taxon>
        <taxon>Heterobranchia</taxon>
        <taxon>Euthyneura</taxon>
        <taxon>Panpulmonata</taxon>
        <taxon>Sacoglossa</taxon>
        <taxon>Placobranchoidea</taxon>
        <taxon>Plakobranchidae</taxon>
        <taxon>Elysia</taxon>
    </lineage>
</organism>
<dbReference type="Pfam" id="PF17921">
    <property type="entry name" value="Integrase_H2C2"/>
    <property type="match status" value="1"/>
</dbReference>
<evidence type="ECO:0000256" key="1">
    <source>
        <dbReference type="ARBA" id="ARBA00023268"/>
    </source>
</evidence>
<dbReference type="GO" id="GO:0015074">
    <property type="term" value="P:DNA integration"/>
    <property type="evidence" value="ECO:0007669"/>
    <property type="project" value="InterPro"/>
</dbReference>
<dbReference type="SUPFAM" id="SSF56672">
    <property type="entry name" value="DNA/RNA polymerases"/>
    <property type="match status" value="1"/>
</dbReference>
<dbReference type="InterPro" id="IPR043502">
    <property type="entry name" value="DNA/RNA_pol_sf"/>
</dbReference>
<evidence type="ECO:0000313" key="5">
    <source>
        <dbReference type="Proteomes" id="UP001283361"/>
    </source>
</evidence>
<accession>A0AAE0XUN7</accession>
<dbReference type="InterPro" id="IPR041577">
    <property type="entry name" value="RT_RNaseH_2"/>
</dbReference>
<dbReference type="Pfam" id="PF17919">
    <property type="entry name" value="RT_RNaseH_2"/>
    <property type="match status" value="1"/>
</dbReference>
<dbReference type="GO" id="GO:0003676">
    <property type="term" value="F:nucleic acid binding"/>
    <property type="evidence" value="ECO:0007669"/>
    <property type="project" value="InterPro"/>
</dbReference>
<feature type="region of interest" description="Disordered" evidence="2">
    <location>
        <begin position="517"/>
        <end position="576"/>
    </location>
</feature>
<evidence type="ECO:0000313" key="4">
    <source>
        <dbReference type="EMBL" id="KAK3712546.1"/>
    </source>
</evidence>
<dbReference type="PROSITE" id="PS50994">
    <property type="entry name" value="INTEGRASE"/>
    <property type="match status" value="1"/>
</dbReference>
<dbReference type="AlphaFoldDB" id="A0AAE0XUN7"/>
<dbReference type="PANTHER" id="PTHR37984:SF5">
    <property type="entry name" value="PROTEIN NYNRIN-LIKE"/>
    <property type="match status" value="1"/>
</dbReference>
<feature type="compositionally biased region" description="Polar residues" evidence="2">
    <location>
        <begin position="549"/>
        <end position="566"/>
    </location>
</feature>
<dbReference type="InterPro" id="IPR036397">
    <property type="entry name" value="RNaseH_sf"/>
</dbReference>
<name>A0AAE0XUN7_9GAST</name>
<dbReference type="InterPro" id="IPR043128">
    <property type="entry name" value="Rev_trsase/Diguanyl_cyclase"/>
</dbReference>
<dbReference type="Gene3D" id="3.10.20.370">
    <property type="match status" value="1"/>
</dbReference>
<feature type="domain" description="Integrase catalytic" evidence="3">
    <location>
        <begin position="244"/>
        <end position="419"/>
    </location>
</feature>
<dbReference type="PANTHER" id="PTHR37984">
    <property type="entry name" value="PROTEIN CBG26694"/>
    <property type="match status" value="1"/>
</dbReference>
<dbReference type="Gene3D" id="3.30.70.270">
    <property type="match status" value="1"/>
</dbReference>
<dbReference type="SUPFAM" id="SSF53098">
    <property type="entry name" value="Ribonuclease H-like"/>
    <property type="match status" value="1"/>
</dbReference>
<reference evidence="4" key="1">
    <citation type="journal article" date="2023" name="G3 (Bethesda)">
        <title>A reference genome for the long-term kleptoplast-retaining sea slug Elysia crispata morphotype clarki.</title>
        <authorList>
            <person name="Eastman K.E."/>
            <person name="Pendleton A.L."/>
            <person name="Shaikh M.A."/>
            <person name="Suttiyut T."/>
            <person name="Ogas R."/>
            <person name="Tomko P."/>
            <person name="Gavelis G."/>
            <person name="Widhalm J.R."/>
            <person name="Wisecaver J.H."/>
        </authorList>
    </citation>
    <scope>NUCLEOTIDE SEQUENCE</scope>
    <source>
        <strain evidence="4">ECLA1</strain>
    </source>
</reference>
<protein>
    <recommendedName>
        <fullName evidence="3">Integrase catalytic domain-containing protein</fullName>
    </recommendedName>
</protein>
<keyword evidence="1" id="KW-0511">Multifunctional enzyme</keyword>
<dbReference type="Proteomes" id="UP001283361">
    <property type="component" value="Unassembled WGS sequence"/>
</dbReference>
<dbReference type="InterPro" id="IPR041588">
    <property type="entry name" value="Integrase_H2C2"/>
</dbReference>
<keyword evidence="5" id="KW-1185">Reference proteome</keyword>
<evidence type="ECO:0000259" key="3">
    <source>
        <dbReference type="PROSITE" id="PS50994"/>
    </source>
</evidence>
<dbReference type="InterPro" id="IPR050951">
    <property type="entry name" value="Retrovirus_Pol_polyprotein"/>
</dbReference>
<dbReference type="Gene3D" id="3.30.420.10">
    <property type="entry name" value="Ribonuclease H-like superfamily/Ribonuclease H"/>
    <property type="match status" value="1"/>
</dbReference>
<dbReference type="EMBL" id="JAWDGP010007584">
    <property type="protein sequence ID" value="KAK3712546.1"/>
    <property type="molecule type" value="Genomic_DNA"/>
</dbReference>
<evidence type="ECO:0000256" key="2">
    <source>
        <dbReference type="SAM" id="MobiDB-lite"/>
    </source>
</evidence>
<gene>
    <name evidence="4" type="ORF">RRG08_002874</name>
</gene>
<dbReference type="GO" id="GO:0003824">
    <property type="term" value="F:catalytic activity"/>
    <property type="evidence" value="ECO:0007669"/>
    <property type="project" value="UniProtKB-KW"/>
</dbReference>